<proteinExistence type="predicted"/>
<evidence type="ECO:0000313" key="5">
    <source>
        <dbReference type="Proteomes" id="UP000027002"/>
    </source>
</evidence>
<dbReference type="RefSeq" id="XP_042996819.1">
    <property type="nucleotide sequence ID" value="XM_043140885.1"/>
</dbReference>
<dbReference type="GO" id="GO:0006633">
    <property type="term" value="P:fatty acid biosynthetic process"/>
    <property type="evidence" value="ECO:0007669"/>
    <property type="project" value="TreeGrafter"/>
</dbReference>
<dbReference type="Gene3D" id="3.40.366.10">
    <property type="entry name" value="Malonyl-Coenzyme A Acyl Carrier Protein, domain 2"/>
    <property type="match status" value="1"/>
</dbReference>
<dbReference type="Proteomes" id="UP000027002">
    <property type="component" value="Chromosome 3"/>
</dbReference>
<dbReference type="KEGG" id="uvi:66064165"/>
<dbReference type="GeneID" id="66064165"/>
<evidence type="ECO:0000256" key="1">
    <source>
        <dbReference type="ARBA" id="ARBA00022450"/>
    </source>
</evidence>
<evidence type="ECO:0000313" key="4">
    <source>
        <dbReference type="EMBL" id="QUC19146.1"/>
    </source>
</evidence>
<dbReference type="SUPFAM" id="SSF52151">
    <property type="entry name" value="FabD/lysophospholipase-like"/>
    <property type="match status" value="1"/>
</dbReference>
<dbReference type="AlphaFoldDB" id="A0A8E5MH02"/>
<dbReference type="GO" id="GO:0044550">
    <property type="term" value="P:secondary metabolite biosynthetic process"/>
    <property type="evidence" value="ECO:0007669"/>
    <property type="project" value="TreeGrafter"/>
</dbReference>
<keyword evidence="5" id="KW-1185">Reference proteome</keyword>
<evidence type="ECO:0000259" key="3">
    <source>
        <dbReference type="Pfam" id="PF00698"/>
    </source>
</evidence>
<evidence type="ECO:0000256" key="2">
    <source>
        <dbReference type="ARBA" id="ARBA00022553"/>
    </source>
</evidence>
<gene>
    <name evidence="4" type="ORF">UV8b_03387</name>
</gene>
<dbReference type="InterPro" id="IPR001227">
    <property type="entry name" value="Ac_transferase_dom_sf"/>
</dbReference>
<dbReference type="PANTHER" id="PTHR43775">
    <property type="entry name" value="FATTY ACID SYNTHASE"/>
    <property type="match status" value="1"/>
</dbReference>
<accession>A0A8E5MH02</accession>
<name>A0A8E5MH02_USTVR</name>
<dbReference type="InterPro" id="IPR014043">
    <property type="entry name" value="Acyl_transferase_dom"/>
</dbReference>
<sequence length="232" mass="25652">MRQRQKSRDDHHVLADCLPGGAPRVFKKSIFYKIACTLTQRRSHLSWRVAIATPSCDEPAKTRNSPATVPKSAVTKCKDAFIHTGPGAQRGTDGPRADTSISRVCRRRMHSFRLSCTVVAQFCVVEELLRPREDSRIGEAYLSQLIWAAMQISLTKLLASWGVRPSMVLGRYSGEIVAAYAAGALSMEGAMSAAHHGSQMAILLKERHREMRGAHGSYRVRVRKTSSVKSSC</sequence>
<keyword evidence="2" id="KW-0597">Phosphoprotein</keyword>
<protein>
    <recommendedName>
        <fullName evidence="3">Malonyl-CoA:ACP transacylase (MAT) domain-containing protein</fullName>
    </recommendedName>
</protein>
<keyword evidence="1" id="KW-0596">Phosphopantetheine</keyword>
<feature type="domain" description="Malonyl-CoA:ACP transacylase (MAT)" evidence="3">
    <location>
        <begin position="125"/>
        <end position="221"/>
    </location>
</feature>
<dbReference type="PANTHER" id="PTHR43775:SF13">
    <property type="entry name" value="POLYKETIDE SYNTHASE 1"/>
    <property type="match status" value="1"/>
</dbReference>
<dbReference type="InterPro" id="IPR050091">
    <property type="entry name" value="PKS_NRPS_Biosynth_Enz"/>
</dbReference>
<reference evidence="4" key="1">
    <citation type="submission" date="2020-03" db="EMBL/GenBank/DDBJ databases">
        <title>A mixture of massive structural variations and highly conserved coding sequences in Ustilaginoidea virens genome.</title>
        <authorList>
            <person name="Zhang K."/>
            <person name="Zhao Z."/>
            <person name="Zhang Z."/>
            <person name="Li Y."/>
            <person name="Hsiang T."/>
            <person name="Sun W."/>
        </authorList>
    </citation>
    <scope>NUCLEOTIDE SEQUENCE</scope>
    <source>
        <strain evidence="4">UV-8b</strain>
    </source>
</reference>
<dbReference type="EMBL" id="CP072755">
    <property type="protein sequence ID" value="QUC19146.1"/>
    <property type="molecule type" value="Genomic_DNA"/>
</dbReference>
<dbReference type="Pfam" id="PF00698">
    <property type="entry name" value="Acyl_transf_1"/>
    <property type="match status" value="1"/>
</dbReference>
<dbReference type="InterPro" id="IPR016035">
    <property type="entry name" value="Acyl_Trfase/lysoPLipase"/>
</dbReference>
<dbReference type="GO" id="GO:0004312">
    <property type="term" value="F:fatty acid synthase activity"/>
    <property type="evidence" value="ECO:0007669"/>
    <property type="project" value="TreeGrafter"/>
</dbReference>
<dbReference type="OrthoDB" id="4779776at2759"/>
<organism evidence="4 5">
    <name type="scientific">Ustilaginoidea virens</name>
    <name type="common">Rice false smut fungus</name>
    <name type="synonym">Villosiclava virens</name>
    <dbReference type="NCBI Taxonomy" id="1159556"/>
    <lineage>
        <taxon>Eukaryota</taxon>
        <taxon>Fungi</taxon>
        <taxon>Dikarya</taxon>
        <taxon>Ascomycota</taxon>
        <taxon>Pezizomycotina</taxon>
        <taxon>Sordariomycetes</taxon>
        <taxon>Hypocreomycetidae</taxon>
        <taxon>Hypocreales</taxon>
        <taxon>Clavicipitaceae</taxon>
        <taxon>Ustilaginoidea</taxon>
    </lineage>
</organism>